<dbReference type="OrthoDB" id="2563633at2759"/>
<dbReference type="Proteomes" id="UP000193986">
    <property type="component" value="Unassembled WGS sequence"/>
</dbReference>
<feature type="transmembrane region" description="Helical" evidence="1">
    <location>
        <begin position="126"/>
        <end position="150"/>
    </location>
</feature>
<feature type="transmembrane region" description="Helical" evidence="1">
    <location>
        <begin position="64"/>
        <end position="85"/>
    </location>
</feature>
<accession>A0A1Y2ARP6</accession>
<keyword evidence="1" id="KW-0812">Transmembrane</keyword>
<reference evidence="2 3" key="1">
    <citation type="submission" date="2016-07" db="EMBL/GenBank/DDBJ databases">
        <title>Pervasive Adenine N6-methylation of Active Genes in Fungi.</title>
        <authorList>
            <consortium name="DOE Joint Genome Institute"/>
            <person name="Mondo S.J."/>
            <person name="Dannebaum R.O."/>
            <person name="Kuo R.C."/>
            <person name="Labutti K."/>
            <person name="Haridas S."/>
            <person name="Kuo A."/>
            <person name="Salamov A."/>
            <person name="Ahrendt S.R."/>
            <person name="Lipzen A."/>
            <person name="Sullivan W."/>
            <person name="Andreopoulos W.B."/>
            <person name="Clum A."/>
            <person name="Lindquist E."/>
            <person name="Daum C."/>
            <person name="Ramamoorthy G.K."/>
            <person name="Gryganskyi A."/>
            <person name="Culley D."/>
            <person name="Magnuson J.K."/>
            <person name="James T.Y."/>
            <person name="O'Malley M.A."/>
            <person name="Stajich J.E."/>
            <person name="Spatafora J.W."/>
            <person name="Visel A."/>
            <person name="Grigoriev I.V."/>
        </authorList>
    </citation>
    <scope>NUCLEOTIDE SEQUENCE [LARGE SCALE GENOMIC DNA]</scope>
    <source>
        <strain evidence="2 3">68-887.2</strain>
    </source>
</reference>
<name>A0A1Y2ARP6_9TREE</name>
<proteinExistence type="predicted"/>
<keyword evidence="1" id="KW-1133">Transmembrane helix</keyword>
<gene>
    <name evidence="2" type="ORF">BCR39DRAFT_545725</name>
</gene>
<keyword evidence="3" id="KW-1185">Reference proteome</keyword>
<evidence type="ECO:0000256" key="1">
    <source>
        <dbReference type="SAM" id="Phobius"/>
    </source>
</evidence>
<dbReference type="STRING" id="71784.A0A1Y2ARP6"/>
<evidence type="ECO:0008006" key="4">
    <source>
        <dbReference type="Google" id="ProtNLM"/>
    </source>
</evidence>
<evidence type="ECO:0000313" key="3">
    <source>
        <dbReference type="Proteomes" id="UP000193986"/>
    </source>
</evidence>
<comment type="caution">
    <text evidence="2">The sequence shown here is derived from an EMBL/GenBank/DDBJ whole genome shotgun (WGS) entry which is preliminary data.</text>
</comment>
<dbReference type="AlphaFoldDB" id="A0A1Y2ARP6"/>
<protein>
    <recommendedName>
        <fullName evidence="4">Major facilitator superfamily domain-containing protein</fullName>
    </recommendedName>
</protein>
<dbReference type="InParanoid" id="A0A1Y2ARP6"/>
<feature type="transmembrane region" description="Helical" evidence="1">
    <location>
        <begin position="31"/>
        <end position="52"/>
    </location>
</feature>
<dbReference type="EMBL" id="MCFC01000063">
    <property type="protein sequence ID" value="ORY24887.1"/>
    <property type="molecule type" value="Genomic_DNA"/>
</dbReference>
<keyword evidence="1" id="KW-0472">Membrane</keyword>
<sequence>MSYKDPSSNPSIELDPLHNGATVRRAFLLEAILNLCSFPLLTHPHIVLPYILKHPDQLNTSTLLFARLFGGLIIGGLTPALLAGYPNTRNAIESRKTVYILLGLGEVVLIPLLLLEGLKSGKQQALTLRATMGAVACLAPPLLWRIYVLFWNKGLLGRYREVKQD</sequence>
<organism evidence="2 3">
    <name type="scientific">Naematelia encephala</name>
    <dbReference type="NCBI Taxonomy" id="71784"/>
    <lineage>
        <taxon>Eukaryota</taxon>
        <taxon>Fungi</taxon>
        <taxon>Dikarya</taxon>
        <taxon>Basidiomycota</taxon>
        <taxon>Agaricomycotina</taxon>
        <taxon>Tremellomycetes</taxon>
        <taxon>Tremellales</taxon>
        <taxon>Naemateliaceae</taxon>
        <taxon>Naematelia</taxon>
    </lineage>
</organism>
<evidence type="ECO:0000313" key="2">
    <source>
        <dbReference type="EMBL" id="ORY24887.1"/>
    </source>
</evidence>
<feature type="transmembrane region" description="Helical" evidence="1">
    <location>
        <begin position="97"/>
        <end position="114"/>
    </location>
</feature>